<evidence type="ECO:0000256" key="1">
    <source>
        <dbReference type="ARBA" id="ARBA00023015"/>
    </source>
</evidence>
<evidence type="ECO:0000256" key="2">
    <source>
        <dbReference type="ARBA" id="ARBA00023125"/>
    </source>
</evidence>
<name>A0A6G7WJ24_9LACT</name>
<dbReference type="Proteomes" id="UP000501830">
    <property type="component" value="Chromosome"/>
</dbReference>
<dbReference type="FunFam" id="1.10.10.10:FF:000079">
    <property type="entry name" value="GntR family transcriptional regulator"/>
    <property type="match status" value="1"/>
</dbReference>
<dbReference type="SUPFAM" id="SSF46785">
    <property type="entry name" value="Winged helix' DNA-binding domain"/>
    <property type="match status" value="1"/>
</dbReference>
<protein>
    <submittedName>
        <fullName evidence="5">GntR family transcriptional regulator</fullName>
    </submittedName>
</protein>
<dbReference type="PANTHER" id="PTHR30146:SF150">
    <property type="entry name" value="ARABINOSE METABOLISM TRANSCRIPTIONAL REPRESSOR"/>
    <property type="match status" value="1"/>
</dbReference>
<keyword evidence="6" id="KW-1185">Reference proteome</keyword>
<dbReference type="PROSITE" id="PS50949">
    <property type="entry name" value="HTH_GNTR"/>
    <property type="match status" value="1"/>
</dbReference>
<keyword evidence="2" id="KW-0238">DNA-binding</keyword>
<dbReference type="SMART" id="SM00345">
    <property type="entry name" value="HTH_GNTR"/>
    <property type="match status" value="1"/>
</dbReference>
<feature type="domain" description="HTH gntR-type" evidence="4">
    <location>
        <begin position="4"/>
        <end position="72"/>
    </location>
</feature>
<dbReference type="InterPro" id="IPR036390">
    <property type="entry name" value="WH_DNA-bd_sf"/>
</dbReference>
<dbReference type="KEGG" id="jpo:G7058_09440"/>
<dbReference type="GO" id="GO:0003700">
    <property type="term" value="F:DNA-binding transcription factor activity"/>
    <property type="evidence" value="ECO:0007669"/>
    <property type="project" value="InterPro"/>
</dbReference>
<evidence type="ECO:0000313" key="6">
    <source>
        <dbReference type="Proteomes" id="UP000501830"/>
    </source>
</evidence>
<keyword evidence="1" id="KW-0805">Transcription regulation</keyword>
<gene>
    <name evidence="5" type="ORF">G7058_09440</name>
</gene>
<organism evidence="5 6">
    <name type="scientific">Jeotgalibaca porci</name>
    <dbReference type="NCBI Taxonomy" id="1868793"/>
    <lineage>
        <taxon>Bacteria</taxon>
        <taxon>Bacillati</taxon>
        <taxon>Bacillota</taxon>
        <taxon>Bacilli</taxon>
        <taxon>Lactobacillales</taxon>
        <taxon>Carnobacteriaceae</taxon>
        <taxon>Jeotgalibaca</taxon>
    </lineage>
</organism>
<sequence length="364" mass="40791">MTKLAKYQIIQEEIKKQIQDGAYLVGEKIPAESQLMTTFSVSRHTVRQAISSLVNEGVLEKIQGSGTFVVEQRKIQAAMGKKSKTIGVITTYLSDYIFPSIIRGIEEELRENGYSLLLASTQNDTEKERESIEMMLRQQVDGLIIEPTRSSFFNPNLSYYLQLKLNQIPFVYLHTAYPEMDAPVVAMDDEAGTELATKHLLDLGHREIAIVSKVDDIQGRNRLKGYFKAFEEAGDFVSSDHVLTYETRTTDGLRSEIMQLLTAENPPTAFVAYNDQVALMIEEAANERGLLIPDDLSLVSHDASGMRLNHNGKAPTSIVHPQEQMGKDAARVLMNAIEQTGTKSDSIIYEPRLIIQETTKKFGQ</sequence>
<dbReference type="CDD" id="cd01541">
    <property type="entry name" value="PBP1_AraR"/>
    <property type="match status" value="1"/>
</dbReference>
<dbReference type="InterPro" id="IPR036388">
    <property type="entry name" value="WH-like_DNA-bd_sf"/>
</dbReference>
<dbReference type="Gene3D" id="1.10.10.10">
    <property type="entry name" value="Winged helix-like DNA-binding domain superfamily/Winged helix DNA-binding domain"/>
    <property type="match status" value="1"/>
</dbReference>
<proteinExistence type="predicted"/>
<dbReference type="GeneID" id="94553507"/>
<dbReference type="GO" id="GO:0000976">
    <property type="term" value="F:transcription cis-regulatory region binding"/>
    <property type="evidence" value="ECO:0007669"/>
    <property type="project" value="TreeGrafter"/>
</dbReference>
<dbReference type="Gene3D" id="3.40.50.2300">
    <property type="match status" value="2"/>
</dbReference>
<dbReference type="PANTHER" id="PTHR30146">
    <property type="entry name" value="LACI-RELATED TRANSCRIPTIONAL REPRESSOR"/>
    <property type="match status" value="1"/>
</dbReference>
<dbReference type="SUPFAM" id="SSF53822">
    <property type="entry name" value="Periplasmic binding protein-like I"/>
    <property type="match status" value="1"/>
</dbReference>
<accession>A0A6G7WJ24</accession>
<dbReference type="Pfam" id="PF13377">
    <property type="entry name" value="Peripla_BP_3"/>
    <property type="match status" value="1"/>
</dbReference>
<dbReference type="InterPro" id="IPR000524">
    <property type="entry name" value="Tscrpt_reg_HTH_GntR"/>
</dbReference>
<dbReference type="EMBL" id="CP049889">
    <property type="protein sequence ID" value="QIK52242.1"/>
    <property type="molecule type" value="Genomic_DNA"/>
</dbReference>
<dbReference type="PRINTS" id="PR00035">
    <property type="entry name" value="HTHGNTR"/>
</dbReference>
<dbReference type="Pfam" id="PF00392">
    <property type="entry name" value="GntR"/>
    <property type="match status" value="1"/>
</dbReference>
<dbReference type="AlphaFoldDB" id="A0A6G7WJ24"/>
<evidence type="ECO:0000256" key="3">
    <source>
        <dbReference type="ARBA" id="ARBA00023163"/>
    </source>
</evidence>
<keyword evidence="3" id="KW-0804">Transcription</keyword>
<evidence type="ECO:0000259" key="4">
    <source>
        <dbReference type="PROSITE" id="PS50949"/>
    </source>
</evidence>
<dbReference type="RefSeq" id="WP_166063307.1">
    <property type="nucleotide sequence ID" value="NZ_CP049889.1"/>
</dbReference>
<evidence type="ECO:0000313" key="5">
    <source>
        <dbReference type="EMBL" id="QIK52242.1"/>
    </source>
</evidence>
<dbReference type="CDD" id="cd07377">
    <property type="entry name" value="WHTH_GntR"/>
    <property type="match status" value="1"/>
</dbReference>
<dbReference type="InterPro" id="IPR033532">
    <property type="entry name" value="AraR_ligand_bind_dom"/>
</dbReference>
<dbReference type="InterPro" id="IPR028082">
    <property type="entry name" value="Peripla_BP_I"/>
</dbReference>
<dbReference type="InterPro" id="IPR046335">
    <property type="entry name" value="LacI/GalR-like_sensor"/>
</dbReference>
<reference evidence="5 6" key="1">
    <citation type="journal article" date="2017" name="Int. J. Syst. Evol. Microbiol.">
        <title>Jeotgalibaca porci sp. nov. and Jeotgalibaca arthritidis sp. nov., isolated from pigs, and emended description of the genus Jeotgalibaca.</title>
        <authorList>
            <person name="Zamora L."/>
            <person name="Perez-Sancho M."/>
            <person name="Dominguez L."/>
            <person name="Fernandez-Garayzabal J.F."/>
            <person name="Vela A.I."/>
        </authorList>
    </citation>
    <scope>NUCLEOTIDE SEQUENCE [LARGE SCALE GENOMIC DNA]</scope>
    <source>
        <strain evidence="5 6">CCUG 69148</strain>
    </source>
</reference>